<dbReference type="RefSeq" id="WP_073607642.1">
    <property type="nucleotide sequence ID" value="NZ_MRCG01000003.1"/>
</dbReference>
<reference evidence="1 2" key="1">
    <citation type="submission" date="2016-11" db="EMBL/GenBank/DDBJ databases">
        <title>Draft Genome Sequences of Nine Cyanobacterial Strains from Diverse Habitats.</title>
        <authorList>
            <person name="Zhu T."/>
            <person name="Hou S."/>
            <person name="Lu X."/>
            <person name="Hess W.R."/>
        </authorList>
    </citation>
    <scope>NUCLEOTIDE SEQUENCE [LARGE SCALE GENOMIC DNA]</scope>
    <source>
        <strain evidence="1 2">NIES-30</strain>
    </source>
</reference>
<dbReference type="AlphaFoldDB" id="A0A1U7J8H5"/>
<dbReference type="Proteomes" id="UP000185557">
    <property type="component" value="Unassembled WGS sequence"/>
</dbReference>
<organism evidence="1 2">
    <name type="scientific">Phormidium tenue NIES-30</name>
    <dbReference type="NCBI Taxonomy" id="549789"/>
    <lineage>
        <taxon>Bacteria</taxon>
        <taxon>Bacillati</taxon>
        <taxon>Cyanobacteriota</taxon>
        <taxon>Cyanophyceae</taxon>
        <taxon>Oscillatoriophycideae</taxon>
        <taxon>Oscillatoriales</taxon>
        <taxon>Oscillatoriaceae</taxon>
        <taxon>Phormidium</taxon>
    </lineage>
</organism>
<evidence type="ECO:0000313" key="2">
    <source>
        <dbReference type="Proteomes" id="UP000185557"/>
    </source>
</evidence>
<sequence length="104" mass="12025">MKFFIPAADSLESEQRVYEAIKLHLGVQFSDRKIRFIRWKHDGSQYEAEVGKSTSFNNELVIAILYDERRRLYHICTPNRGVIRDGAILAGEYSVLEVIDFSAD</sequence>
<dbReference type="OrthoDB" id="8482106at2"/>
<proteinExistence type="predicted"/>
<keyword evidence="2" id="KW-1185">Reference proteome</keyword>
<evidence type="ECO:0000313" key="1">
    <source>
        <dbReference type="EMBL" id="OKH49535.1"/>
    </source>
</evidence>
<comment type="caution">
    <text evidence="1">The sequence shown here is derived from an EMBL/GenBank/DDBJ whole genome shotgun (WGS) entry which is preliminary data.</text>
</comment>
<accession>A0A1U7J8H5</accession>
<name>A0A1U7J8H5_9CYAN</name>
<dbReference type="EMBL" id="MRCG01000003">
    <property type="protein sequence ID" value="OKH49535.1"/>
    <property type="molecule type" value="Genomic_DNA"/>
</dbReference>
<protein>
    <submittedName>
        <fullName evidence="1">Uncharacterized protein</fullName>
    </submittedName>
</protein>
<gene>
    <name evidence="1" type="ORF">NIES30_06735</name>
</gene>